<reference evidence="16 18" key="3">
    <citation type="submission" date="2016-10" db="EMBL/GenBank/DDBJ databases">
        <authorList>
            <person name="Varghese N."/>
            <person name="Submissions S."/>
        </authorList>
    </citation>
    <scope>NUCLEOTIDE SEQUENCE [LARGE SCALE GENOMIC DNA]</scope>
    <source>
        <strain evidence="16 18">CGMCC 1.6501</strain>
    </source>
</reference>
<gene>
    <name evidence="15" type="ORF">AAT16_07830</name>
    <name evidence="16" type="ORF">SAMN05216235_0813</name>
</gene>
<reference evidence="15 17" key="1">
    <citation type="journal article" date="2015" name="Int. J. Syst. Evol. Microbiol.">
        <title>Complete genome sequence of Salinicoccus halodurans H3B36, isolated from the Qaidam Basin in China.</title>
        <authorList>
            <person name="Jiang K."/>
            <person name="Xue Y."/>
            <person name="Ma Y."/>
        </authorList>
    </citation>
    <scope>NUCLEOTIDE SEQUENCE [LARGE SCALE GENOMIC DNA]</scope>
    <source>
        <strain evidence="15 17">H3B36</strain>
    </source>
</reference>
<dbReference type="PROSITE" id="PS51191">
    <property type="entry name" value="FEMABX"/>
    <property type="match status" value="1"/>
</dbReference>
<sequence length="419" mass="48928">MQFTELTPQEFDQFTRTHFSHFTQTLDNYNLKKDSGVETYLVGVKDDGEIRAAGLVTLTPVMKVFKYAYTNRGPVMDYSDKRVFDAFFEGLEQFLKPKKVMYTRVDPYEVIKERTHDGEIIKDMGNRYIFDYFRALGWSHTGFTKGFDPIVQIRWHSVLDLRDKDPKTLLDDMDSLRKRNIKKAQKNGLHLRYLELDEIDVFRKFMKDTSEMKSFIDRDDEYYISRKKHFGDNVLIPLVYVDLEEYNDSTRKDRDQLIKNIDKAKKGLEKDPSNKKAENKIKNLSEQLNNIEDKLAEGEALLSTHDRELPVASSYYFITPHEVVYLAGGSANEFRHFAGSYLIQWHMINYALDHDIDIYNFYGISGEFTPQAEDYGVIQFKKGFNAKVLEYVGDFIKPVNGPAYAAYKGFAKLRTFIGR</sequence>
<dbReference type="GO" id="GO:0009252">
    <property type="term" value="P:peptidoglycan biosynthetic process"/>
    <property type="evidence" value="ECO:0007669"/>
    <property type="project" value="UniProtKB-KW"/>
</dbReference>
<dbReference type="GO" id="GO:0008360">
    <property type="term" value="P:regulation of cell shape"/>
    <property type="evidence" value="ECO:0007669"/>
    <property type="project" value="UniProtKB-KW"/>
</dbReference>
<dbReference type="SUPFAM" id="SSF55729">
    <property type="entry name" value="Acyl-CoA N-acyltransferases (Nat)"/>
    <property type="match status" value="2"/>
</dbReference>
<dbReference type="GO" id="GO:0000166">
    <property type="term" value="F:nucleotide binding"/>
    <property type="evidence" value="ECO:0007669"/>
    <property type="project" value="InterPro"/>
</dbReference>
<evidence type="ECO:0000256" key="2">
    <source>
        <dbReference type="ARBA" id="ARBA00009943"/>
    </source>
</evidence>
<dbReference type="EMBL" id="CP011366">
    <property type="protein sequence ID" value="AKG74153.1"/>
    <property type="molecule type" value="Genomic_DNA"/>
</dbReference>
<evidence type="ECO:0000256" key="10">
    <source>
        <dbReference type="ARBA" id="ARBA00023316"/>
    </source>
</evidence>
<evidence type="ECO:0000256" key="4">
    <source>
        <dbReference type="ARBA" id="ARBA00016236"/>
    </source>
</evidence>
<dbReference type="InterPro" id="IPR016181">
    <property type="entry name" value="Acyl_CoA_acyltransferase"/>
</dbReference>
<evidence type="ECO:0000313" key="18">
    <source>
        <dbReference type="Proteomes" id="UP000183090"/>
    </source>
</evidence>
<evidence type="ECO:0000256" key="1">
    <source>
        <dbReference type="ARBA" id="ARBA00004496"/>
    </source>
</evidence>
<dbReference type="AlphaFoldDB" id="A0A0F7HKX5"/>
<dbReference type="PANTHER" id="PTHR36174">
    <property type="entry name" value="LIPID II:GLYCINE GLYCYLTRANSFERASE"/>
    <property type="match status" value="1"/>
</dbReference>
<keyword evidence="5" id="KW-0963">Cytoplasm</keyword>
<dbReference type="Proteomes" id="UP000183090">
    <property type="component" value="Unassembled WGS sequence"/>
</dbReference>
<dbReference type="PANTHER" id="PTHR36174:SF2">
    <property type="entry name" value="AMINOACYLTRANSFERASE FEMA"/>
    <property type="match status" value="1"/>
</dbReference>
<dbReference type="KEGG" id="shv:AAT16_07830"/>
<dbReference type="OrthoDB" id="2173585at2"/>
<keyword evidence="10" id="KW-0961">Cell wall biogenesis/degradation</keyword>
<name>A0A0F7HKX5_9STAP</name>
<evidence type="ECO:0000256" key="6">
    <source>
        <dbReference type="ARBA" id="ARBA00022679"/>
    </source>
</evidence>
<dbReference type="InterPro" id="IPR010978">
    <property type="entry name" value="tRNA-bd_arm"/>
</dbReference>
<dbReference type="RefSeq" id="WP_046790337.1">
    <property type="nucleotide sequence ID" value="NZ_CP011366.1"/>
</dbReference>
<evidence type="ECO:0000256" key="13">
    <source>
        <dbReference type="ARBA" id="ARBA00047483"/>
    </source>
</evidence>
<proteinExistence type="inferred from homology"/>
<comment type="subcellular location">
    <subcellularLocation>
        <location evidence="1">Cytoplasm</location>
    </subcellularLocation>
</comment>
<dbReference type="EMBL" id="FOTB01000001">
    <property type="protein sequence ID" value="SFK61197.1"/>
    <property type="molecule type" value="Genomic_DNA"/>
</dbReference>
<evidence type="ECO:0000313" key="15">
    <source>
        <dbReference type="EMBL" id="AKG74153.1"/>
    </source>
</evidence>
<comment type="similarity">
    <text evidence="2">Belongs to the FemABX family.</text>
</comment>
<evidence type="ECO:0000256" key="9">
    <source>
        <dbReference type="ARBA" id="ARBA00023315"/>
    </source>
</evidence>
<keyword evidence="14" id="KW-0175">Coiled coil</keyword>
<evidence type="ECO:0000313" key="17">
    <source>
        <dbReference type="Proteomes" id="UP000034029"/>
    </source>
</evidence>
<dbReference type="Gene3D" id="3.40.630.30">
    <property type="match status" value="2"/>
</dbReference>
<keyword evidence="17" id="KW-1185">Reference proteome</keyword>
<evidence type="ECO:0000256" key="5">
    <source>
        <dbReference type="ARBA" id="ARBA00022490"/>
    </source>
</evidence>
<dbReference type="Pfam" id="PF02388">
    <property type="entry name" value="FemAB"/>
    <property type="match status" value="1"/>
</dbReference>
<protein>
    <recommendedName>
        <fullName evidence="4">Aminoacyltransferase FemA</fullName>
        <ecNumber evidence="3">2.3.2.17</ecNumber>
    </recommendedName>
    <alternativeName>
        <fullName evidence="12">Factor essential for expression of methicillin resistance A</fullName>
    </alternativeName>
    <alternativeName>
        <fullName evidence="11">N-acetylmuramoyl-L-alanyl-D-glutamyl-L-lysyl-(N6-glycyl)-D-alanyl-D-alanine-diphosphoundecaprenyl-N-acetylglucosamine:glycine glycyltransferase</fullName>
    </alternativeName>
</protein>
<evidence type="ECO:0000256" key="3">
    <source>
        <dbReference type="ARBA" id="ARBA00012466"/>
    </source>
</evidence>
<dbReference type="GO" id="GO:0016755">
    <property type="term" value="F:aminoacyltransferase activity"/>
    <property type="evidence" value="ECO:0007669"/>
    <property type="project" value="InterPro"/>
</dbReference>
<keyword evidence="7" id="KW-0133">Cell shape</keyword>
<dbReference type="Gene3D" id="1.20.58.90">
    <property type="match status" value="1"/>
</dbReference>
<evidence type="ECO:0000256" key="8">
    <source>
        <dbReference type="ARBA" id="ARBA00022984"/>
    </source>
</evidence>
<keyword evidence="6 16" id="KW-0808">Transferase</keyword>
<evidence type="ECO:0000256" key="7">
    <source>
        <dbReference type="ARBA" id="ARBA00022960"/>
    </source>
</evidence>
<dbReference type="GO" id="GO:0005737">
    <property type="term" value="C:cytoplasm"/>
    <property type="evidence" value="ECO:0007669"/>
    <property type="project" value="UniProtKB-SubCell"/>
</dbReference>
<dbReference type="EC" id="2.3.2.17" evidence="3"/>
<organism evidence="16 18">
    <name type="scientific">Salinicoccus halodurans</name>
    <dbReference type="NCBI Taxonomy" id="407035"/>
    <lineage>
        <taxon>Bacteria</taxon>
        <taxon>Bacillati</taxon>
        <taxon>Bacillota</taxon>
        <taxon>Bacilli</taxon>
        <taxon>Bacillales</taxon>
        <taxon>Staphylococcaceae</taxon>
        <taxon>Salinicoccus</taxon>
    </lineage>
</organism>
<keyword evidence="9" id="KW-0012">Acyltransferase</keyword>
<reference evidence="17" key="2">
    <citation type="submission" date="2015-04" db="EMBL/GenBank/DDBJ databases">
        <title>Complete genome sequence of Salinicoccus halodurans strain H3B36, isolated from the Qaidam basin of China.</title>
        <authorList>
            <person name="Ma Y."/>
            <person name="Jiang K."/>
            <person name="Xue Y."/>
        </authorList>
    </citation>
    <scope>NUCLEOTIDE SEQUENCE [LARGE SCALE GENOMIC DNA]</scope>
    <source>
        <strain evidence="17">H3B36</strain>
    </source>
</reference>
<keyword evidence="8" id="KW-0573">Peptidoglycan synthesis</keyword>
<dbReference type="InterPro" id="IPR050644">
    <property type="entry name" value="PG_Glycine_Bridge_Synth"/>
</dbReference>
<feature type="coiled-coil region" evidence="14">
    <location>
        <begin position="274"/>
        <end position="308"/>
    </location>
</feature>
<dbReference type="GO" id="GO:0071555">
    <property type="term" value="P:cell wall organization"/>
    <property type="evidence" value="ECO:0007669"/>
    <property type="project" value="UniProtKB-KW"/>
</dbReference>
<comment type="catalytic activity">
    <reaction evidence="13">
        <text>beta-D-GlcNAc-(1-&gt;4)-Mur2Ac(oyl-L-Ala-D-isoglutaminyl-L-Lys-(N(6)-Gly)-D-Ala-D-Ala)-di-trans,octa-cis-undecaprenyl diphosphate + 2 glycyl-tRNA(Gly) = MurNAc-L-Ala-D-isoglutaminyl-L-Lys-(N(6)-tri-Gly)-D-Ala-D-Ala-diphospho-di-trans,octa-cis-undecaprenyl-GlcNAc + 2 tRNA(Gly) + 2 H(+)</text>
        <dbReference type="Rhea" id="RHEA:30439"/>
        <dbReference type="Rhea" id="RHEA-COMP:9664"/>
        <dbReference type="Rhea" id="RHEA-COMP:9683"/>
        <dbReference type="ChEBI" id="CHEBI:15378"/>
        <dbReference type="ChEBI" id="CHEBI:62234"/>
        <dbReference type="ChEBI" id="CHEBI:62235"/>
        <dbReference type="ChEBI" id="CHEBI:78442"/>
        <dbReference type="ChEBI" id="CHEBI:78522"/>
        <dbReference type="EC" id="2.3.2.17"/>
    </reaction>
</comment>
<evidence type="ECO:0000256" key="12">
    <source>
        <dbReference type="ARBA" id="ARBA00032233"/>
    </source>
</evidence>
<accession>A0A0F7HKX5</accession>
<evidence type="ECO:0000256" key="11">
    <source>
        <dbReference type="ARBA" id="ARBA00030706"/>
    </source>
</evidence>
<dbReference type="Proteomes" id="UP000034029">
    <property type="component" value="Chromosome"/>
</dbReference>
<evidence type="ECO:0000313" key="16">
    <source>
        <dbReference type="EMBL" id="SFK61197.1"/>
    </source>
</evidence>
<dbReference type="SUPFAM" id="SSF46589">
    <property type="entry name" value="tRNA-binding arm"/>
    <property type="match status" value="1"/>
</dbReference>
<dbReference type="InterPro" id="IPR003447">
    <property type="entry name" value="FEMABX"/>
</dbReference>
<evidence type="ECO:0000256" key="14">
    <source>
        <dbReference type="SAM" id="Coils"/>
    </source>
</evidence>